<gene>
    <name evidence="1" type="ORF">Q767_05230</name>
</gene>
<proteinExistence type="predicted"/>
<evidence type="ECO:0000313" key="1">
    <source>
        <dbReference type="EMBL" id="KGO96319.1"/>
    </source>
</evidence>
<name>V6S9Y0_9FLAO</name>
<reference evidence="1 2" key="2">
    <citation type="journal article" date="2015" name="Stand. Genomic Sci.">
        <title>High quality draft genomic sequence of Flavobacterium enshiense DK69(T) and comparison among Flavobacterium genomes.</title>
        <authorList>
            <person name="Zeng Z."/>
            <person name="Chen C."/>
            <person name="Du H."/>
            <person name="Wang G."/>
            <person name="Li M."/>
        </authorList>
    </citation>
    <scope>NUCLEOTIDE SEQUENCE [LARGE SCALE GENOMIC DNA]</scope>
    <source>
        <strain evidence="1 2">DK69</strain>
    </source>
</reference>
<organism evidence="1 2">
    <name type="scientific">Flavobacterium enshiense DK69</name>
    <dbReference type="NCBI Taxonomy" id="1107311"/>
    <lineage>
        <taxon>Bacteria</taxon>
        <taxon>Pseudomonadati</taxon>
        <taxon>Bacteroidota</taxon>
        <taxon>Flavobacteriia</taxon>
        <taxon>Flavobacteriales</taxon>
        <taxon>Flavobacteriaceae</taxon>
        <taxon>Flavobacterium</taxon>
    </lineage>
</organism>
<protein>
    <recommendedName>
        <fullName evidence="3">DUF2851 domain-containing protein</fullName>
    </recommendedName>
</protein>
<dbReference type="EMBL" id="JRLZ01000004">
    <property type="protein sequence ID" value="KGO96319.1"/>
    <property type="molecule type" value="Genomic_DNA"/>
</dbReference>
<sequence length="422" mass="50027">MQEDFLHHIWQYRKFAYEHLYTFRGDELRILHPGHNLKKAGPDFFNAQIFIGNQKWAGNIEIHLKSSDWYIHHHENDPAYDAVILHVVWEHDTDVFRADNTEIPVLELQHYVEKEILESYYSLSSTKSWIYCEKDLASIDRFVLKKWQERLFFDRLERKALLMHEQLFNNKNDWEATLFCFLAKNFGLNSNGDSFFAIAASIPFSIMRKEKDEVKNLEALFFGRAGMLEEEKQDVYYNDLKNRWCYLSDKYQLDKVFIAPVQFFKLRPDNFPTIRLAQLAQLYHQQENLFSKMMASESVSVFYGIFDVKVSDYWQAHYQFDKESPKKRKGLTSSFVDLLIINTIIPLRFAFEKHLGEEDADDLIGFLEEIEAEKNVIIDKFSNFGIRSENAFDSQTLLQLKNEYCNVKKCLQCEIGIELLKK</sequence>
<dbReference type="eggNOG" id="ENOG502Z7XW">
    <property type="taxonomic scope" value="Bacteria"/>
</dbReference>
<dbReference type="InterPro" id="IPR021272">
    <property type="entry name" value="DUF2851"/>
</dbReference>
<dbReference type="Proteomes" id="UP000030149">
    <property type="component" value="Unassembled WGS sequence"/>
</dbReference>
<evidence type="ECO:0008006" key="3">
    <source>
        <dbReference type="Google" id="ProtNLM"/>
    </source>
</evidence>
<reference evidence="2" key="1">
    <citation type="submission" date="2013-09" db="EMBL/GenBank/DDBJ databases">
        <authorList>
            <person name="Zeng Z."/>
            <person name="Chen C."/>
        </authorList>
    </citation>
    <scope>NUCLEOTIDE SEQUENCE [LARGE SCALE GENOMIC DNA]</scope>
    <source>
        <strain evidence="2">DK69</strain>
    </source>
</reference>
<evidence type="ECO:0000313" key="2">
    <source>
        <dbReference type="Proteomes" id="UP000030149"/>
    </source>
</evidence>
<dbReference type="STRING" id="1107311.Q767_05230"/>
<dbReference type="OrthoDB" id="1005072at2"/>
<dbReference type="AlphaFoldDB" id="V6S9Y0"/>
<dbReference type="PATRIC" id="fig|1107311.3.peg.1595"/>
<comment type="caution">
    <text evidence="1">The sequence shown here is derived from an EMBL/GenBank/DDBJ whole genome shotgun (WGS) entry which is preliminary data.</text>
</comment>
<accession>V6S9Y0</accession>
<keyword evidence="2" id="KW-1185">Reference proteome</keyword>
<dbReference type="RefSeq" id="WP_023573620.1">
    <property type="nucleotide sequence ID" value="NZ_AVCS01000009.1"/>
</dbReference>
<dbReference type="Pfam" id="PF11013">
    <property type="entry name" value="DUF2851"/>
    <property type="match status" value="1"/>
</dbReference>